<keyword evidence="2" id="KW-0472">Membrane</keyword>
<name>W7IRP0_9PSEU</name>
<evidence type="ECO:0008006" key="5">
    <source>
        <dbReference type="Google" id="ProtNLM"/>
    </source>
</evidence>
<gene>
    <name evidence="3" type="ORF">UO65_5568</name>
</gene>
<evidence type="ECO:0000313" key="4">
    <source>
        <dbReference type="Proteomes" id="UP000019277"/>
    </source>
</evidence>
<feature type="region of interest" description="Disordered" evidence="1">
    <location>
        <begin position="73"/>
        <end position="93"/>
    </location>
</feature>
<proteinExistence type="predicted"/>
<dbReference type="Pfam" id="PF11239">
    <property type="entry name" value="DUF3040"/>
    <property type="match status" value="1"/>
</dbReference>
<evidence type="ECO:0000256" key="2">
    <source>
        <dbReference type="SAM" id="Phobius"/>
    </source>
</evidence>
<sequence length="93" mass="9264">MLSEIERRLDQEDPDMVSAFRAEPAAGAVPGPGRLSLAGVAVLVAVVGLLVSAPLVVFCGMIAAAAVLLVDAPEPSPGPEAREGGLPGALPPV</sequence>
<organism evidence="3 4">
    <name type="scientific">Actinokineospora spheciospongiae</name>
    <dbReference type="NCBI Taxonomy" id="909613"/>
    <lineage>
        <taxon>Bacteria</taxon>
        <taxon>Bacillati</taxon>
        <taxon>Actinomycetota</taxon>
        <taxon>Actinomycetes</taxon>
        <taxon>Pseudonocardiales</taxon>
        <taxon>Pseudonocardiaceae</taxon>
        <taxon>Actinokineospora</taxon>
    </lineage>
</organism>
<comment type="caution">
    <text evidence="3">The sequence shown here is derived from an EMBL/GenBank/DDBJ whole genome shotgun (WGS) entry which is preliminary data.</text>
</comment>
<keyword evidence="2" id="KW-0812">Transmembrane</keyword>
<keyword evidence="2" id="KW-1133">Transmembrane helix</keyword>
<protein>
    <recommendedName>
        <fullName evidence="5">DUF3040 domain-containing protein</fullName>
    </recommendedName>
</protein>
<evidence type="ECO:0000313" key="3">
    <source>
        <dbReference type="EMBL" id="EWC59141.1"/>
    </source>
</evidence>
<keyword evidence="4" id="KW-1185">Reference proteome</keyword>
<dbReference type="Proteomes" id="UP000019277">
    <property type="component" value="Unassembled WGS sequence"/>
</dbReference>
<dbReference type="InterPro" id="IPR021401">
    <property type="entry name" value="DUF3040"/>
</dbReference>
<dbReference type="AlphaFoldDB" id="W7IRP0"/>
<feature type="transmembrane region" description="Helical" evidence="2">
    <location>
        <begin position="40"/>
        <end position="70"/>
    </location>
</feature>
<evidence type="ECO:0000256" key="1">
    <source>
        <dbReference type="SAM" id="MobiDB-lite"/>
    </source>
</evidence>
<accession>W7IRP0</accession>
<dbReference type="EMBL" id="AYXG01000216">
    <property type="protein sequence ID" value="EWC59141.1"/>
    <property type="molecule type" value="Genomic_DNA"/>
</dbReference>
<reference evidence="3 4" key="1">
    <citation type="journal article" date="2014" name="Genome Announc.">
        <title>Draft Genome Sequence of the Antitrypanosomally Active Sponge-Associated Bacterium Actinokineospora sp. Strain EG49.</title>
        <authorList>
            <person name="Harjes J."/>
            <person name="Ryu T."/>
            <person name="Abdelmohsen U.R."/>
            <person name="Moitinho-Silva L."/>
            <person name="Horn H."/>
            <person name="Ravasi T."/>
            <person name="Hentschel U."/>
        </authorList>
    </citation>
    <scope>NUCLEOTIDE SEQUENCE [LARGE SCALE GENOMIC DNA]</scope>
    <source>
        <strain evidence="3 4">EG49</strain>
    </source>
</reference>